<proteinExistence type="predicted"/>
<keyword evidence="2" id="KW-0808">Transferase</keyword>
<dbReference type="Pfam" id="PF13671">
    <property type="entry name" value="AAA_33"/>
    <property type="match status" value="1"/>
</dbReference>
<reference evidence="2" key="1">
    <citation type="journal article" date="2021" name="Proc. Natl. Acad. Sci. U.S.A.">
        <title>A Catalog of Tens of Thousands of Viruses from Human Metagenomes Reveals Hidden Associations with Chronic Diseases.</title>
        <authorList>
            <person name="Tisza M.J."/>
            <person name="Buck C.B."/>
        </authorList>
    </citation>
    <scope>NUCLEOTIDE SEQUENCE</scope>
    <source>
        <strain evidence="2">Ct8Lf7</strain>
    </source>
</reference>
<dbReference type="Gene3D" id="3.40.50.300">
    <property type="entry name" value="P-loop containing nucleotide triphosphate hydrolases"/>
    <property type="match status" value="1"/>
</dbReference>
<protein>
    <submittedName>
        <fullName evidence="2">Polynucleotide kinase</fullName>
    </submittedName>
</protein>
<dbReference type="Pfam" id="PF25109">
    <property type="entry name" value="HAD_PNKP"/>
    <property type="match status" value="1"/>
</dbReference>
<evidence type="ECO:0000259" key="1">
    <source>
        <dbReference type="Pfam" id="PF25109"/>
    </source>
</evidence>
<dbReference type="Gene3D" id="3.40.50.1000">
    <property type="entry name" value="HAD superfamily/HAD-like"/>
    <property type="match status" value="1"/>
</dbReference>
<accession>A0A8S5S006</accession>
<organism evidence="2">
    <name type="scientific">Podoviridae sp. ct8Lf7</name>
    <dbReference type="NCBI Taxonomy" id="2827723"/>
    <lineage>
        <taxon>Viruses</taxon>
        <taxon>Duplodnaviria</taxon>
        <taxon>Heunggongvirae</taxon>
        <taxon>Uroviricota</taxon>
        <taxon>Caudoviricetes</taxon>
    </lineage>
</organism>
<name>A0A8S5S006_9CAUD</name>
<dbReference type="GO" id="GO:0016301">
    <property type="term" value="F:kinase activity"/>
    <property type="evidence" value="ECO:0007669"/>
    <property type="project" value="UniProtKB-KW"/>
</dbReference>
<sequence length="314" mass="36660">MEETRKLILCRGIQGSGKTTWAKQWVLEDPEHRVRFNNDDIRNMLGKYWVPSREGLIKDLKGLFLWEAMSYGFDIVIDNMNLNPKELEYYNRVLDDWNNPKGIVPAVVRPKYDLEFKDFWTPVEECIRRDASRPNPIGEKVIKDTWKRYRNFIIHEDIMAMKAKASQQNENLPIAIICDMDATLCLNTSGRPFYGEGAAEGMEKDEPVNEIISLVRAYCNFHNAELIILTGREDTPESRAATEKWLDAHFLYPNTLLMRPKGDYSAGPDCKKKLYEQYIKDKYYIPIVLEDSTKCVRMWREQGLICLQPNEGKF</sequence>
<dbReference type="InterPro" id="IPR056782">
    <property type="entry name" value="HAD_PNKP"/>
</dbReference>
<feature type="domain" description="Polynucleotide kinase PNKP phosphatase" evidence="1">
    <location>
        <begin position="173"/>
        <end position="314"/>
    </location>
</feature>
<keyword evidence="2" id="KW-0418">Kinase</keyword>
<evidence type="ECO:0000313" key="2">
    <source>
        <dbReference type="EMBL" id="DAF44265.1"/>
    </source>
</evidence>
<dbReference type="SUPFAM" id="SSF56784">
    <property type="entry name" value="HAD-like"/>
    <property type="match status" value="1"/>
</dbReference>
<dbReference type="EMBL" id="BK032511">
    <property type="protein sequence ID" value="DAF44265.1"/>
    <property type="molecule type" value="Genomic_DNA"/>
</dbReference>
<dbReference type="InterPro" id="IPR036412">
    <property type="entry name" value="HAD-like_sf"/>
</dbReference>
<dbReference type="InterPro" id="IPR027417">
    <property type="entry name" value="P-loop_NTPase"/>
</dbReference>
<dbReference type="InterPro" id="IPR023214">
    <property type="entry name" value="HAD_sf"/>
</dbReference>
<dbReference type="SUPFAM" id="SSF52540">
    <property type="entry name" value="P-loop containing nucleoside triphosphate hydrolases"/>
    <property type="match status" value="1"/>
</dbReference>